<protein>
    <recommendedName>
        <fullName evidence="10">Addiction module toxin, HicA family</fullName>
    </recommendedName>
</protein>
<keyword evidence="4" id="KW-0255">Endonuclease</keyword>
<reference evidence="8 9" key="1">
    <citation type="journal article" date="2016" name="Nat. Commun.">
        <title>Thousands of microbial genomes shed light on interconnected biogeochemical processes in an aquifer system.</title>
        <authorList>
            <person name="Anantharaman K."/>
            <person name="Brown C.T."/>
            <person name="Hug L.A."/>
            <person name="Sharon I."/>
            <person name="Castelle C.J."/>
            <person name="Probst A.J."/>
            <person name="Thomas B.C."/>
            <person name="Singh A."/>
            <person name="Wilkins M.J."/>
            <person name="Karaoz U."/>
            <person name="Brodie E.L."/>
            <person name="Williams K.H."/>
            <person name="Hubbard S.S."/>
            <person name="Banfield J.F."/>
        </authorList>
    </citation>
    <scope>NUCLEOTIDE SEQUENCE [LARGE SCALE GENOMIC DNA]</scope>
</reference>
<comment type="caution">
    <text evidence="8">The sequence shown here is derived from an EMBL/GenBank/DDBJ whole genome shotgun (WGS) entry which is preliminary data.</text>
</comment>
<gene>
    <name evidence="8" type="ORF">A2763_04565</name>
</gene>
<dbReference type="Pfam" id="PF07927">
    <property type="entry name" value="HicA_toxin"/>
    <property type="match status" value="1"/>
</dbReference>
<name>A0A1F6CMY1_9BACT</name>
<dbReference type="SUPFAM" id="SSF54786">
    <property type="entry name" value="YcfA/nrd intein domain"/>
    <property type="match status" value="1"/>
</dbReference>
<sequence>MASGRMPMLKTRDLIRVLRQLGFTKTRQAGSHAFYVHPDGRATVVSIHGGEDIGRGLLRKMLRDIEILPDEFLNLL</sequence>
<dbReference type="STRING" id="1798482.A2763_04565"/>
<dbReference type="EMBL" id="MFKV01000016">
    <property type="protein sequence ID" value="OGG50222.1"/>
    <property type="molecule type" value="Genomic_DNA"/>
</dbReference>
<evidence type="ECO:0000256" key="6">
    <source>
        <dbReference type="ARBA" id="ARBA00022884"/>
    </source>
</evidence>
<dbReference type="PANTHER" id="PTHR34873">
    <property type="entry name" value="SSR1766 PROTEIN"/>
    <property type="match status" value="1"/>
</dbReference>
<dbReference type="GO" id="GO:0004519">
    <property type="term" value="F:endonuclease activity"/>
    <property type="evidence" value="ECO:0007669"/>
    <property type="project" value="UniProtKB-KW"/>
</dbReference>
<comment type="similarity">
    <text evidence="1">Belongs to the HicA mRNA interferase family.</text>
</comment>
<dbReference type="GO" id="GO:0016787">
    <property type="term" value="F:hydrolase activity"/>
    <property type="evidence" value="ECO:0007669"/>
    <property type="project" value="UniProtKB-KW"/>
</dbReference>
<evidence type="ECO:0000256" key="2">
    <source>
        <dbReference type="ARBA" id="ARBA00022649"/>
    </source>
</evidence>
<proteinExistence type="inferred from homology"/>
<dbReference type="InterPro" id="IPR038570">
    <property type="entry name" value="HicA_sf"/>
</dbReference>
<dbReference type="AlphaFoldDB" id="A0A1F6CMY1"/>
<accession>A0A1F6CMY1</accession>
<dbReference type="GO" id="GO:0003729">
    <property type="term" value="F:mRNA binding"/>
    <property type="evidence" value="ECO:0007669"/>
    <property type="project" value="InterPro"/>
</dbReference>
<organism evidence="8 9">
    <name type="scientific">Candidatus Kaiserbacteria bacterium RIFCSPHIGHO2_01_FULL_54_36</name>
    <dbReference type="NCBI Taxonomy" id="1798482"/>
    <lineage>
        <taxon>Bacteria</taxon>
        <taxon>Candidatus Kaiseribacteriota</taxon>
    </lineage>
</organism>
<evidence type="ECO:0000256" key="7">
    <source>
        <dbReference type="ARBA" id="ARBA00023016"/>
    </source>
</evidence>
<dbReference type="PANTHER" id="PTHR34873:SF3">
    <property type="entry name" value="ADDICTION MODULE TOXIN, HICA FAMILY"/>
    <property type="match status" value="1"/>
</dbReference>
<keyword evidence="3" id="KW-0540">Nuclease</keyword>
<dbReference type="InterPro" id="IPR012933">
    <property type="entry name" value="HicA_mRNA_interferase"/>
</dbReference>
<keyword evidence="6" id="KW-0694">RNA-binding</keyword>
<evidence type="ECO:0000256" key="1">
    <source>
        <dbReference type="ARBA" id="ARBA00006620"/>
    </source>
</evidence>
<evidence type="ECO:0000256" key="5">
    <source>
        <dbReference type="ARBA" id="ARBA00022801"/>
    </source>
</evidence>
<evidence type="ECO:0000313" key="9">
    <source>
        <dbReference type="Proteomes" id="UP000178370"/>
    </source>
</evidence>
<dbReference type="Proteomes" id="UP000178370">
    <property type="component" value="Unassembled WGS sequence"/>
</dbReference>
<dbReference type="Gene3D" id="3.30.920.30">
    <property type="entry name" value="Hypothetical protein"/>
    <property type="match status" value="1"/>
</dbReference>
<evidence type="ECO:0000256" key="3">
    <source>
        <dbReference type="ARBA" id="ARBA00022722"/>
    </source>
</evidence>
<evidence type="ECO:0000313" key="8">
    <source>
        <dbReference type="EMBL" id="OGG50222.1"/>
    </source>
</evidence>
<evidence type="ECO:0000256" key="4">
    <source>
        <dbReference type="ARBA" id="ARBA00022759"/>
    </source>
</evidence>
<keyword evidence="7" id="KW-0346">Stress response</keyword>
<keyword evidence="2" id="KW-1277">Toxin-antitoxin system</keyword>
<evidence type="ECO:0008006" key="10">
    <source>
        <dbReference type="Google" id="ProtNLM"/>
    </source>
</evidence>
<keyword evidence="5" id="KW-0378">Hydrolase</keyword>